<organism evidence="2 3">
    <name type="scientific">Castilleja foliolosa</name>
    <dbReference type="NCBI Taxonomy" id="1961234"/>
    <lineage>
        <taxon>Eukaryota</taxon>
        <taxon>Viridiplantae</taxon>
        <taxon>Streptophyta</taxon>
        <taxon>Embryophyta</taxon>
        <taxon>Tracheophyta</taxon>
        <taxon>Spermatophyta</taxon>
        <taxon>Magnoliopsida</taxon>
        <taxon>eudicotyledons</taxon>
        <taxon>Gunneridae</taxon>
        <taxon>Pentapetalae</taxon>
        <taxon>asterids</taxon>
        <taxon>lamiids</taxon>
        <taxon>Lamiales</taxon>
        <taxon>Orobanchaceae</taxon>
        <taxon>Pedicularideae</taxon>
        <taxon>Castillejinae</taxon>
        <taxon>Castilleja</taxon>
    </lineage>
</organism>
<feature type="region of interest" description="Disordered" evidence="1">
    <location>
        <begin position="61"/>
        <end position="136"/>
    </location>
</feature>
<dbReference type="AlphaFoldDB" id="A0ABD3DCU2"/>
<protein>
    <submittedName>
        <fullName evidence="2">Uncharacterized protein</fullName>
    </submittedName>
</protein>
<feature type="compositionally biased region" description="Basic and acidic residues" evidence="1">
    <location>
        <begin position="108"/>
        <end position="120"/>
    </location>
</feature>
<comment type="caution">
    <text evidence="2">The sequence shown here is derived from an EMBL/GenBank/DDBJ whole genome shotgun (WGS) entry which is preliminary data.</text>
</comment>
<proteinExistence type="predicted"/>
<accession>A0ABD3DCU2</accession>
<evidence type="ECO:0000313" key="2">
    <source>
        <dbReference type="EMBL" id="KAL3638949.1"/>
    </source>
</evidence>
<dbReference type="EMBL" id="JAVIJP010000018">
    <property type="protein sequence ID" value="KAL3638949.1"/>
    <property type="molecule type" value="Genomic_DNA"/>
</dbReference>
<evidence type="ECO:0000256" key="1">
    <source>
        <dbReference type="SAM" id="MobiDB-lite"/>
    </source>
</evidence>
<reference evidence="3" key="1">
    <citation type="journal article" date="2024" name="IScience">
        <title>Strigolactones Initiate the Formation of Haustorium-like Structures in Castilleja.</title>
        <authorList>
            <person name="Buerger M."/>
            <person name="Peterson D."/>
            <person name="Chory J."/>
        </authorList>
    </citation>
    <scope>NUCLEOTIDE SEQUENCE [LARGE SCALE GENOMIC DNA]</scope>
</reference>
<name>A0ABD3DCU2_9LAMI</name>
<dbReference type="Proteomes" id="UP001632038">
    <property type="component" value="Unassembled WGS sequence"/>
</dbReference>
<gene>
    <name evidence="2" type="ORF">CASFOL_016856</name>
</gene>
<evidence type="ECO:0000313" key="3">
    <source>
        <dbReference type="Proteomes" id="UP001632038"/>
    </source>
</evidence>
<sequence length="136" mass="15532">MKDSQRWQPEEDALLRAYLPARPQRMKPHLAAHGQAPRQGPSIMPRALEKLPKARDQKRLSHAVGAKPGDLAPGEIRQQVEVNRRRGPRPDSQAPRQMVGGFQGETAQADREIVAEEQPPRLRRRRKPRRESTTIF</sequence>
<keyword evidence="3" id="KW-1185">Reference proteome</keyword>